<evidence type="ECO:0000313" key="2">
    <source>
        <dbReference type="Proteomes" id="UP001596958"/>
    </source>
</evidence>
<evidence type="ECO:0008006" key="3">
    <source>
        <dbReference type="Google" id="ProtNLM"/>
    </source>
</evidence>
<name>A0ABW2YW19_9SPHI</name>
<sequence length="163" mass="18484">MGFKIVAICFFMLIITSVNGKNLQQKFDKAAFYAAMSSGDLDEVNRELVVITASSTPNKDGYEGALLMRKAGLIKRPAEKLKLFKAGRIKFDTALQNDKDNTEFRFLRFAIQEHAPKIVKYNKDLQADKQFILKEYKNLPTIVQQAILGYTKNSKILTAQELN</sequence>
<proteinExistence type="predicted"/>
<dbReference type="EMBL" id="JBHTHU010000005">
    <property type="protein sequence ID" value="MFD0749754.1"/>
    <property type="molecule type" value="Genomic_DNA"/>
</dbReference>
<reference evidence="2" key="1">
    <citation type="journal article" date="2019" name="Int. J. Syst. Evol. Microbiol.">
        <title>The Global Catalogue of Microorganisms (GCM) 10K type strain sequencing project: providing services to taxonomists for standard genome sequencing and annotation.</title>
        <authorList>
            <consortium name="The Broad Institute Genomics Platform"/>
            <consortium name="The Broad Institute Genome Sequencing Center for Infectious Disease"/>
            <person name="Wu L."/>
            <person name="Ma J."/>
        </authorList>
    </citation>
    <scope>NUCLEOTIDE SEQUENCE [LARGE SCALE GENOMIC DNA]</scope>
    <source>
        <strain evidence="2">CCUG 63418</strain>
    </source>
</reference>
<organism evidence="1 2">
    <name type="scientific">Mucilaginibacter calamicampi</name>
    <dbReference type="NCBI Taxonomy" id="1302352"/>
    <lineage>
        <taxon>Bacteria</taxon>
        <taxon>Pseudomonadati</taxon>
        <taxon>Bacteroidota</taxon>
        <taxon>Sphingobacteriia</taxon>
        <taxon>Sphingobacteriales</taxon>
        <taxon>Sphingobacteriaceae</taxon>
        <taxon>Mucilaginibacter</taxon>
    </lineage>
</organism>
<dbReference type="Proteomes" id="UP001596958">
    <property type="component" value="Unassembled WGS sequence"/>
</dbReference>
<accession>A0ABW2YW19</accession>
<gene>
    <name evidence="1" type="ORF">ACFQZS_06350</name>
</gene>
<keyword evidence="2" id="KW-1185">Reference proteome</keyword>
<comment type="caution">
    <text evidence="1">The sequence shown here is derived from an EMBL/GenBank/DDBJ whole genome shotgun (WGS) entry which is preliminary data.</text>
</comment>
<dbReference type="RefSeq" id="WP_377098387.1">
    <property type="nucleotide sequence ID" value="NZ_JBHTHU010000005.1"/>
</dbReference>
<protein>
    <recommendedName>
        <fullName evidence="3">DUF4142 domain-containing protein</fullName>
    </recommendedName>
</protein>
<evidence type="ECO:0000313" key="1">
    <source>
        <dbReference type="EMBL" id="MFD0749754.1"/>
    </source>
</evidence>